<keyword evidence="4" id="KW-1185">Reference proteome</keyword>
<dbReference type="AlphaFoldDB" id="A0A3A5MFL0"/>
<protein>
    <submittedName>
        <fullName evidence="3">Thymidylate kinase</fullName>
    </submittedName>
</protein>
<dbReference type="InterPro" id="IPR027417">
    <property type="entry name" value="P-loop_NTPase"/>
</dbReference>
<evidence type="ECO:0000313" key="3">
    <source>
        <dbReference type="EMBL" id="RJT83123.1"/>
    </source>
</evidence>
<dbReference type="OrthoDB" id="3363468at2"/>
<name>A0A3A5MFL0_9MICC</name>
<feature type="domain" description="Thymidylate kinase-like" evidence="2">
    <location>
        <begin position="50"/>
        <end position="223"/>
    </location>
</feature>
<dbReference type="EMBL" id="QZVT01000001">
    <property type="protein sequence ID" value="RJT83123.1"/>
    <property type="molecule type" value="Genomic_DNA"/>
</dbReference>
<dbReference type="Pfam" id="PF02223">
    <property type="entry name" value="Thymidylate_kin"/>
    <property type="match status" value="1"/>
</dbReference>
<organism evidence="3 4">
    <name type="scientific">Arthrobacter cheniae</name>
    <dbReference type="NCBI Taxonomy" id="1258888"/>
    <lineage>
        <taxon>Bacteria</taxon>
        <taxon>Bacillati</taxon>
        <taxon>Actinomycetota</taxon>
        <taxon>Actinomycetes</taxon>
        <taxon>Micrococcales</taxon>
        <taxon>Micrococcaceae</taxon>
        <taxon>Arthrobacter</taxon>
    </lineage>
</organism>
<keyword evidence="3" id="KW-0418">Kinase</keyword>
<evidence type="ECO:0000256" key="1">
    <source>
        <dbReference type="SAM" id="MobiDB-lite"/>
    </source>
</evidence>
<accession>A0A3A5MFL0</accession>
<reference evidence="3 4" key="1">
    <citation type="submission" date="2018-09" db="EMBL/GenBank/DDBJ databases">
        <title>Novel species of Arthrobacter.</title>
        <authorList>
            <person name="Liu Q."/>
            <person name="Xin Y.-H."/>
        </authorList>
    </citation>
    <scope>NUCLEOTIDE SEQUENCE [LARGE SCALE GENOMIC DNA]</scope>
    <source>
        <strain evidence="3 4">Hz2</strain>
    </source>
</reference>
<dbReference type="RefSeq" id="WP_120147214.1">
    <property type="nucleotide sequence ID" value="NZ_QZVT01000001.1"/>
</dbReference>
<keyword evidence="3" id="KW-0808">Transferase</keyword>
<sequence length="248" mass="26471">MREQEGSAHRRKGVRTCELPGNGNSRGGAPVGRGTPSSRKAHPLRILLTGIDGSGKSTAARDLTSAVLARGGSAIMLKTPAGRRTMNGWWDALGWAPGPRLQDFAETIVRAANALLNEVRLRGFDGVVVLDRGIPCQLALREARGIRRGVFLPWLQRVLPAPDVVAHFDVPIDVALARVAARATDSETASGLAALDAGYRRLPEFVDFTLIDADRPTEVIVAELALARTSLVQRSAGGRPTDGTLAQY</sequence>
<dbReference type="SUPFAM" id="SSF52540">
    <property type="entry name" value="P-loop containing nucleoside triphosphate hydrolases"/>
    <property type="match status" value="1"/>
</dbReference>
<dbReference type="InterPro" id="IPR039430">
    <property type="entry name" value="Thymidylate_kin-like_dom"/>
</dbReference>
<dbReference type="GO" id="GO:0016301">
    <property type="term" value="F:kinase activity"/>
    <property type="evidence" value="ECO:0007669"/>
    <property type="project" value="UniProtKB-KW"/>
</dbReference>
<evidence type="ECO:0000259" key="2">
    <source>
        <dbReference type="Pfam" id="PF02223"/>
    </source>
</evidence>
<gene>
    <name evidence="3" type="ORF">D6T63_01305</name>
</gene>
<proteinExistence type="predicted"/>
<evidence type="ECO:0000313" key="4">
    <source>
        <dbReference type="Proteomes" id="UP000272560"/>
    </source>
</evidence>
<comment type="caution">
    <text evidence="3">The sequence shown here is derived from an EMBL/GenBank/DDBJ whole genome shotgun (WGS) entry which is preliminary data.</text>
</comment>
<dbReference type="Gene3D" id="3.40.50.300">
    <property type="entry name" value="P-loop containing nucleotide triphosphate hydrolases"/>
    <property type="match status" value="1"/>
</dbReference>
<feature type="region of interest" description="Disordered" evidence="1">
    <location>
        <begin position="1"/>
        <end position="39"/>
    </location>
</feature>
<dbReference type="Proteomes" id="UP000272560">
    <property type="component" value="Unassembled WGS sequence"/>
</dbReference>